<reference evidence="1 2" key="1">
    <citation type="submission" date="2020-04" db="EMBL/GenBank/DDBJ databases">
        <authorList>
            <person name="De Canck E."/>
        </authorList>
    </citation>
    <scope>NUCLEOTIDE SEQUENCE [LARGE SCALE GENOMIC DNA]</scope>
    <source>
        <strain evidence="1 2">LMG 27177</strain>
    </source>
</reference>
<evidence type="ECO:0000313" key="1">
    <source>
        <dbReference type="EMBL" id="CAB3810298.1"/>
    </source>
</evidence>
<dbReference type="Proteomes" id="UP000494252">
    <property type="component" value="Unassembled WGS sequence"/>
</dbReference>
<gene>
    <name evidence="1" type="ORF">LMG27177_07121</name>
</gene>
<evidence type="ECO:0000313" key="2">
    <source>
        <dbReference type="Proteomes" id="UP000494252"/>
    </source>
</evidence>
<accession>A0A6J5H443</accession>
<dbReference type="EMBL" id="CADIKI010000034">
    <property type="protein sequence ID" value="CAB3810298.1"/>
    <property type="molecule type" value="Genomic_DNA"/>
</dbReference>
<dbReference type="AlphaFoldDB" id="A0A6J5H443"/>
<protein>
    <submittedName>
        <fullName evidence="1">Uncharacterized protein</fullName>
    </submittedName>
</protein>
<keyword evidence="2" id="KW-1185">Reference proteome</keyword>
<name>A0A6J5H443_9BURK</name>
<sequence>MIINLPVARRNGGRGHHCSGSIRRILGEVGEFVPRSESGREVFAIERSTQQMPLEREMLPYRTETREECLRAVAVAKSAHATLAFAGRLVAVLRSIVHARRGFNEHVSDVRQFGNIGLCGRVAAQLVGHDLARHRA</sequence>
<proteinExistence type="predicted"/>
<organism evidence="1 2">
    <name type="scientific">Paraburkholderia fynbosensis</name>
    <dbReference type="NCBI Taxonomy" id="1200993"/>
    <lineage>
        <taxon>Bacteria</taxon>
        <taxon>Pseudomonadati</taxon>
        <taxon>Pseudomonadota</taxon>
        <taxon>Betaproteobacteria</taxon>
        <taxon>Burkholderiales</taxon>
        <taxon>Burkholderiaceae</taxon>
        <taxon>Paraburkholderia</taxon>
    </lineage>
</organism>